<accession>A0A8J3SNM6</accession>
<dbReference type="Proteomes" id="UP000619788">
    <property type="component" value="Unassembled WGS sequence"/>
</dbReference>
<evidence type="ECO:0000259" key="3">
    <source>
        <dbReference type="SMART" id="SM00065"/>
    </source>
</evidence>
<reference evidence="5 6" key="1">
    <citation type="submission" date="2021-01" db="EMBL/GenBank/DDBJ databases">
        <title>Whole genome shotgun sequence of Planobispora siamensis NBRC 107568.</title>
        <authorList>
            <person name="Komaki H."/>
            <person name="Tamura T."/>
        </authorList>
    </citation>
    <scope>NUCLEOTIDE SEQUENCE [LARGE SCALE GENOMIC DNA]</scope>
    <source>
        <strain evidence="5 6">NBRC 107568</strain>
    </source>
</reference>
<dbReference type="Pfam" id="PF01590">
    <property type="entry name" value="GAF"/>
    <property type="match status" value="1"/>
</dbReference>
<feature type="domain" description="PPM-type phosphatase" evidence="4">
    <location>
        <begin position="212"/>
        <end position="439"/>
    </location>
</feature>
<evidence type="ECO:0000256" key="1">
    <source>
        <dbReference type="ARBA" id="ARBA00022801"/>
    </source>
</evidence>
<evidence type="ECO:0000313" key="6">
    <source>
        <dbReference type="Proteomes" id="UP000619788"/>
    </source>
</evidence>
<organism evidence="5 6">
    <name type="scientific">Planobispora siamensis</name>
    <dbReference type="NCBI Taxonomy" id="936338"/>
    <lineage>
        <taxon>Bacteria</taxon>
        <taxon>Bacillati</taxon>
        <taxon>Actinomycetota</taxon>
        <taxon>Actinomycetes</taxon>
        <taxon>Streptosporangiales</taxon>
        <taxon>Streptosporangiaceae</taxon>
        <taxon>Planobispora</taxon>
    </lineage>
</organism>
<protein>
    <recommendedName>
        <fullName evidence="7">Sigma-B regulation protein RsbU (Phosphoserine phosphatase)</fullName>
    </recommendedName>
</protein>
<dbReference type="InterPro" id="IPR036457">
    <property type="entry name" value="PPM-type-like_dom_sf"/>
</dbReference>
<dbReference type="InterPro" id="IPR029016">
    <property type="entry name" value="GAF-like_dom_sf"/>
</dbReference>
<evidence type="ECO:0000313" key="5">
    <source>
        <dbReference type="EMBL" id="GIH96117.1"/>
    </source>
</evidence>
<dbReference type="AlphaFoldDB" id="A0A8J3SNM6"/>
<dbReference type="SUPFAM" id="SSF81606">
    <property type="entry name" value="PP2C-like"/>
    <property type="match status" value="1"/>
</dbReference>
<feature type="domain" description="GAF" evidence="3">
    <location>
        <begin position="32"/>
        <end position="178"/>
    </location>
</feature>
<evidence type="ECO:0000259" key="4">
    <source>
        <dbReference type="SMART" id="SM00331"/>
    </source>
</evidence>
<dbReference type="InterPro" id="IPR003018">
    <property type="entry name" value="GAF"/>
</dbReference>
<dbReference type="EMBL" id="BOOJ01000059">
    <property type="protein sequence ID" value="GIH96117.1"/>
    <property type="molecule type" value="Genomic_DNA"/>
</dbReference>
<sequence length="490" mass="51971">MSTDTLSGTGGGATAEEARLAAVHRYRILDTPPDDAFDRLAALAALVFETPMAAITIVDEDRIWFKARQGLPAGPRQIHRDAGLCGEAILQDGPYIVTDAAGDSRASRDPLVHGEPGVRFYAAVPLTTSDGHRLGTISVLDTAPRTAAGKQLRALRDLAAVVVDELDLRVSALSTVMRERRMRRELEAEKQRLETLSSALQRSLLPPLLPRVPGLELAACYHSASCDRVGGDFYDAFPMEGGRLGFFLGDVCGKGAEAAALTSLTRYTLRAAATYDPDPVGVLTNLNTVLLQEQQPDEPRYCTVQFGLLTPDGDGFDLVLAAGGHPPAQLVRADGRVEALHPPNGSLVGIFPRPTITAVRARLEPGDGLLLHSDGLTESYVSVDGDPAGREMFGDERLTALARSLAGLPAAAMIDTVDEVVRRLGGGMNDDTAVLAITVPRPGGSGRQVEDLVQSGDLEQMAEVGGQGDDPELPAGLLRGVVHVDQGRHP</sequence>
<dbReference type="InterPro" id="IPR052016">
    <property type="entry name" value="Bact_Sigma-Reg"/>
</dbReference>
<dbReference type="PANTHER" id="PTHR43156">
    <property type="entry name" value="STAGE II SPORULATION PROTEIN E-RELATED"/>
    <property type="match status" value="1"/>
</dbReference>
<proteinExistence type="predicted"/>
<gene>
    <name evidence="5" type="ORF">Psi01_67470</name>
</gene>
<evidence type="ECO:0008006" key="7">
    <source>
        <dbReference type="Google" id="ProtNLM"/>
    </source>
</evidence>
<keyword evidence="6" id="KW-1185">Reference proteome</keyword>
<evidence type="ECO:0000256" key="2">
    <source>
        <dbReference type="SAM" id="Coils"/>
    </source>
</evidence>
<dbReference type="GO" id="GO:0016791">
    <property type="term" value="F:phosphatase activity"/>
    <property type="evidence" value="ECO:0007669"/>
    <property type="project" value="TreeGrafter"/>
</dbReference>
<dbReference type="Gene3D" id="3.60.40.10">
    <property type="entry name" value="PPM-type phosphatase domain"/>
    <property type="match status" value="1"/>
</dbReference>
<dbReference type="PANTHER" id="PTHR43156:SF2">
    <property type="entry name" value="STAGE II SPORULATION PROTEIN E"/>
    <property type="match status" value="1"/>
</dbReference>
<keyword evidence="1" id="KW-0378">Hydrolase</keyword>
<name>A0A8J3SNM6_9ACTN</name>
<feature type="coiled-coil region" evidence="2">
    <location>
        <begin position="176"/>
        <end position="203"/>
    </location>
</feature>
<dbReference type="SMART" id="SM00331">
    <property type="entry name" value="PP2C_SIG"/>
    <property type="match status" value="1"/>
</dbReference>
<dbReference type="SMART" id="SM00065">
    <property type="entry name" value="GAF"/>
    <property type="match status" value="1"/>
</dbReference>
<comment type="caution">
    <text evidence="5">The sequence shown here is derived from an EMBL/GenBank/DDBJ whole genome shotgun (WGS) entry which is preliminary data.</text>
</comment>
<dbReference type="SUPFAM" id="SSF55781">
    <property type="entry name" value="GAF domain-like"/>
    <property type="match status" value="1"/>
</dbReference>
<dbReference type="Pfam" id="PF07228">
    <property type="entry name" value="SpoIIE"/>
    <property type="match status" value="1"/>
</dbReference>
<keyword evidence="2" id="KW-0175">Coiled coil</keyword>
<dbReference type="Gene3D" id="3.30.450.40">
    <property type="match status" value="1"/>
</dbReference>
<dbReference type="InterPro" id="IPR001932">
    <property type="entry name" value="PPM-type_phosphatase-like_dom"/>
</dbReference>